<dbReference type="STRING" id="158898.SAMN04488548_1343348"/>
<organism evidence="3 4">
    <name type="scientific">Gordonia westfalica</name>
    <dbReference type="NCBI Taxonomy" id="158898"/>
    <lineage>
        <taxon>Bacteria</taxon>
        <taxon>Bacillati</taxon>
        <taxon>Actinomycetota</taxon>
        <taxon>Actinomycetes</taxon>
        <taxon>Mycobacteriales</taxon>
        <taxon>Gordoniaceae</taxon>
        <taxon>Gordonia</taxon>
    </lineage>
</organism>
<dbReference type="GO" id="GO:0051213">
    <property type="term" value="F:dioxygenase activity"/>
    <property type="evidence" value="ECO:0007669"/>
    <property type="project" value="UniProtKB-KW"/>
</dbReference>
<dbReference type="PANTHER" id="PTHR41534">
    <property type="entry name" value="BLR3401 PROTEIN"/>
    <property type="match status" value="1"/>
</dbReference>
<gene>
    <name evidence="3" type="ORF">SAMN04488548_1343348</name>
</gene>
<dbReference type="RefSeq" id="WP_074852005.1">
    <property type="nucleotide sequence ID" value="NZ_FNLM01000034.1"/>
</dbReference>
<dbReference type="AlphaFoldDB" id="A0A1H2KK81"/>
<dbReference type="InterPro" id="IPR032710">
    <property type="entry name" value="NTF2-like_dom_sf"/>
</dbReference>
<accession>A0A1H2KK81</accession>
<comment type="similarity">
    <text evidence="1">Belongs to the bacterial ring-hydroxylating dioxygenase beta subunit family.</text>
</comment>
<reference evidence="3 4" key="1">
    <citation type="submission" date="2016-10" db="EMBL/GenBank/DDBJ databases">
        <authorList>
            <person name="de Groot N.N."/>
        </authorList>
    </citation>
    <scope>NUCLEOTIDE SEQUENCE [LARGE SCALE GENOMIC DNA]</scope>
    <source>
        <strain evidence="3 4">DSM 44215</strain>
    </source>
</reference>
<name>A0A1H2KK81_9ACTN</name>
<dbReference type="Pfam" id="PF00866">
    <property type="entry name" value="Ring_hydroxyl_B"/>
    <property type="match status" value="1"/>
</dbReference>
<dbReference type="Gene3D" id="3.10.450.50">
    <property type="match status" value="1"/>
</dbReference>
<dbReference type="Proteomes" id="UP000183180">
    <property type="component" value="Unassembled WGS sequence"/>
</dbReference>
<evidence type="ECO:0000313" key="4">
    <source>
        <dbReference type="Proteomes" id="UP000183180"/>
    </source>
</evidence>
<dbReference type="SUPFAM" id="SSF54427">
    <property type="entry name" value="NTF2-like"/>
    <property type="match status" value="1"/>
</dbReference>
<evidence type="ECO:0000256" key="2">
    <source>
        <dbReference type="ARBA" id="ARBA00023002"/>
    </source>
</evidence>
<keyword evidence="3" id="KW-0223">Dioxygenase</keyword>
<evidence type="ECO:0000256" key="1">
    <source>
        <dbReference type="ARBA" id="ARBA00009570"/>
    </source>
</evidence>
<sequence length="184" mass="20703">MTTSPATRSEYVDGGGQLGPVPDGWSYGEIAQFLYREARLADENDYDGWEALWTDDALYWVPSGGADVDPRTNVAVIYDNRSRISTRMKQVKTGKRYAQAPPSDLRRILGNIELLGGRENTLGTIDVEVGANFLAYESRQRENQLWGGRTTYRLRRVDGEIRLAYKKVVLVDSDKPIPTLAFLI</sequence>
<proteinExistence type="inferred from homology"/>
<dbReference type="PANTHER" id="PTHR41534:SF2">
    <property type="entry name" value="3-PHENYLPROPIONATE_CINNAMIC ACID DIOXYGENASE SUBUNIT BETA"/>
    <property type="match status" value="1"/>
</dbReference>
<dbReference type="EMBL" id="FNLM01000034">
    <property type="protein sequence ID" value="SDU69033.1"/>
    <property type="molecule type" value="Genomic_DNA"/>
</dbReference>
<keyword evidence="2" id="KW-0560">Oxidoreductase</keyword>
<evidence type="ECO:0000313" key="3">
    <source>
        <dbReference type="EMBL" id="SDU69033.1"/>
    </source>
</evidence>
<dbReference type="InterPro" id="IPR000391">
    <property type="entry name" value="Rng_hydr_dOase-bsu"/>
</dbReference>
<dbReference type="OrthoDB" id="3212009at2"/>
<dbReference type="GO" id="GO:0019380">
    <property type="term" value="P:3-phenylpropionate catabolic process"/>
    <property type="evidence" value="ECO:0007669"/>
    <property type="project" value="TreeGrafter"/>
</dbReference>
<protein>
    <submittedName>
        <fullName evidence="3">3-phenylpropionate/cinnamic acid dioxygenase, small subunit</fullName>
    </submittedName>
</protein>